<gene>
    <name evidence="2" type="ORF">CRECT_1329</name>
</gene>
<feature type="transmembrane region" description="Helical" evidence="1">
    <location>
        <begin position="6"/>
        <end position="39"/>
    </location>
</feature>
<keyword evidence="1" id="KW-0472">Membrane</keyword>
<name>A0A6G5QML8_CAMRE</name>
<protein>
    <recommendedName>
        <fullName evidence="4">Transformation system protein</fullName>
    </recommendedName>
</protein>
<reference evidence="2 3" key="1">
    <citation type="submission" date="2016-07" db="EMBL/GenBank/DDBJ databases">
        <title>Comparative genomics of the Campylobacter concisus group.</title>
        <authorList>
            <person name="Miller W.G."/>
            <person name="Yee E."/>
            <person name="Chapman M.H."/>
            <person name="Huynh S."/>
            <person name="Bono J.L."/>
            <person name="On S.L.W."/>
            <person name="StLeger J."/>
            <person name="Foster G."/>
            <person name="Parker C.T."/>
        </authorList>
    </citation>
    <scope>NUCLEOTIDE SEQUENCE [LARGE SCALE GENOMIC DNA]</scope>
    <source>
        <strain evidence="2 3">ATCC 33238</strain>
    </source>
</reference>
<accession>A0A6G5QML8</accession>
<evidence type="ECO:0000256" key="1">
    <source>
        <dbReference type="SAM" id="Phobius"/>
    </source>
</evidence>
<evidence type="ECO:0000313" key="3">
    <source>
        <dbReference type="Proteomes" id="UP000502377"/>
    </source>
</evidence>
<dbReference type="RefSeq" id="WP_002944698.1">
    <property type="nucleotide sequence ID" value="NZ_CP012543.1"/>
</dbReference>
<dbReference type="KEGG" id="crx:CRECT_1329"/>
<keyword evidence="1" id="KW-1133">Transmembrane helix</keyword>
<organism evidence="2 3">
    <name type="scientific">Campylobacter rectus</name>
    <name type="common">Wolinella recta</name>
    <dbReference type="NCBI Taxonomy" id="203"/>
    <lineage>
        <taxon>Bacteria</taxon>
        <taxon>Pseudomonadati</taxon>
        <taxon>Campylobacterota</taxon>
        <taxon>Epsilonproteobacteria</taxon>
        <taxon>Campylobacterales</taxon>
        <taxon>Campylobacteraceae</taxon>
        <taxon>Campylobacter</taxon>
    </lineage>
</organism>
<keyword evidence="1" id="KW-0812">Transmembrane</keyword>
<dbReference type="Proteomes" id="UP000502377">
    <property type="component" value="Chromosome"/>
</dbReference>
<sequence length="57" mass="6806">MDDLLLALVICIGLIGFAVFYVLVVAFWYISIPLFCIYVYFKYFRKERKFEARVLES</sequence>
<evidence type="ECO:0000313" key="2">
    <source>
        <dbReference type="EMBL" id="QCD46983.1"/>
    </source>
</evidence>
<proteinExistence type="predicted"/>
<evidence type="ECO:0008006" key="4">
    <source>
        <dbReference type="Google" id="ProtNLM"/>
    </source>
</evidence>
<dbReference type="EMBL" id="CP012543">
    <property type="protein sequence ID" value="QCD46983.1"/>
    <property type="molecule type" value="Genomic_DNA"/>
</dbReference>
<dbReference type="AlphaFoldDB" id="A0A6G5QML8"/>